<organism evidence="2">
    <name type="scientific">Arundo donax</name>
    <name type="common">Giant reed</name>
    <name type="synonym">Donax arundinaceus</name>
    <dbReference type="NCBI Taxonomy" id="35708"/>
    <lineage>
        <taxon>Eukaryota</taxon>
        <taxon>Viridiplantae</taxon>
        <taxon>Streptophyta</taxon>
        <taxon>Embryophyta</taxon>
        <taxon>Tracheophyta</taxon>
        <taxon>Spermatophyta</taxon>
        <taxon>Magnoliopsida</taxon>
        <taxon>Liliopsida</taxon>
        <taxon>Poales</taxon>
        <taxon>Poaceae</taxon>
        <taxon>PACMAD clade</taxon>
        <taxon>Arundinoideae</taxon>
        <taxon>Arundineae</taxon>
        <taxon>Arundo</taxon>
    </lineage>
</organism>
<evidence type="ECO:0000313" key="2">
    <source>
        <dbReference type="EMBL" id="JAD73262.1"/>
    </source>
</evidence>
<keyword evidence="1" id="KW-0732">Signal</keyword>
<dbReference type="AlphaFoldDB" id="A0A0A9CP29"/>
<feature type="chain" id="PRO_5002060872" description="Secreted protein" evidence="1">
    <location>
        <begin position="31"/>
        <end position="82"/>
    </location>
</feature>
<accession>A0A0A9CP29</accession>
<feature type="signal peptide" evidence="1">
    <location>
        <begin position="1"/>
        <end position="30"/>
    </location>
</feature>
<protein>
    <recommendedName>
        <fullName evidence="3">Secreted protein</fullName>
    </recommendedName>
</protein>
<reference evidence="2" key="2">
    <citation type="journal article" date="2015" name="Data Brief">
        <title>Shoot transcriptome of the giant reed, Arundo donax.</title>
        <authorList>
            <person name="Barrero R.A."/>
            <person name="Guerrero F.D."/>
            <person name="Moolhuijzen P."/>
            <person name="Goolsby J.A."/>
            <person name="Tidwell J."/>
            <person name="Bellgard S.E."/>
            <person name="Bellgard M.I."/>
        </authorList>
    </citation>
    <scope>NUCLEOTIDE SEQUENCE</scope>
    <source>
        <tissue evidence="2">Shoot tissue taken approximately 20 cm above the soil surface</tissue>
    </source>
</reference>
<dbReference type="EMBL" id="GBRH01224633">
    <property type="protein sequence ID" value="JAD73262.1"/>
    <property type="molecule type" value="Transcribed_RNA"/>
</dbReference>
<evidence type="ECO:0008006" key="3">
    <source>
        <dbReference type="Google" id="ProtNLM"/>
    </source>
</evidence>
<sequence>MAFYNTDMLLMFVAPASLCYFLLLPPCVAATSSSIQRDDVKHIQFYSAWGKESHWQSCFTSCTQFATMKNPWSGLNIINFCV</sequence>
<reference evidence="2" key="1">
    <citation type="submission" date="2014-09" db="EMBL/GenBank/DDBJ databases">
        <authorList>
            <person name="Magalhaes I.L.F."/>
            <person name="Oliveira U."/>
            <person name="Santos F.R."/>
            <person name="Vidigal T.H.D.A."/>
            <person name="Brescovit A.D."/>
            <person name="Santos A.J."/>
        </authorList>
    </citation>
    <scope>NUCLEOTIDE SEQUENCE</scope>
    <source>
        <tissue evidence="2">Shoot tissue taken approximately 20 cm above the soil surface</tissue>
    </source>
</reference>
<evidence type="ECO:0000256" key="1">
    <source>
        <dbReference type="SAM" id="SignalP"/>
    </source>
</evidence>
<name>A0A0A9CP29_ARUDO</name>
<proteinExistence type="predicted"/>